<keyword evidence="1" id="KW-0472">Membrane</keyword>
<dbReference type="Pfam" id="PF12697">
    <property type="entry name" value="Abhydrolase_6"/>
    <property type="match status" value="1"/>
</dbReference>
<dbReference type="Proteomes" id="UP001314263">
    <property type="component" value="Unassembled WGS sequence"/>
</dbReference>
<sequence length="373" mass="41051">MMRPYFYVAVGFAFASIPFLVAKAYFALRCQPRIPAAVLIAASATFSLAHMGSARYMMSWARKRYELGLMGFGYPWEEGEADRLYQKHRSQQQEHLIPQEQPEAPHLLPQDLADPDSQFTTIKSVSVHYKIAYPEALCFPGCGILLLHPFGGGAFSFRLLMRSMAEETGCPVVSFDRPGAGLTSRPAASDFGPGHSPYAPDFALDIAEALCTQLHIKYCIFVGQADGSALAALIAARLKGGDEKGRGASTAGLVLLHPTNMEEGEAGSSFSRLLSNSRIGRRLLLRMLRADIPNRGAWAEPTHVTPDIVELYKEPSWLEGWEKAIIEVTCAQVGKAPMQECMREVQGLPVLIITGAKDRCANDLLMRRFLRDS</sequence>
<feature type="transmembrane region" description="Helical" evidence="1">
    <location>
        <begin position="34"/>
        <end position="54"/>
    </location>
</feature>
<keyword evidence="1" id="KW-0812">Transmembrane</keyword>
<feature type="domain" description="AB hydrolase-1" evidence="2">
    <location>
        <begin position="144"/>
        <end position="361"/>
    </location>
</feature>
<protein>
    <recommendedName>
        <fullName evidence="2">AB hydrolase-1 domain-containing protein</fullName>
    </recommendedName>
</protein>
<dbReference type="InterPro" id="IPR000073">
    <property type="entry name" value="AB_hydrolase_1"/>
</dbReference>
<evidence type="ECO:0000256" key="1">
    <source>
        <dbReference type="SAM" id="Phobius"/>
    </source>
</evidence>
<gene>
    <name evidence="3" type="ORF">CVIRNUC_007427</name>
</gene>
<keyword evidence="4" id="KW-1185">Reference proteome</keyword>
<organism evidence="3 4">
    <name type="scientific">Coccomyxa viridis</name>
    <dbReference type="NCBI Taxonomy" id="1274662"/>
    <lineage>
        <taxon>Eukaryota</taxon>
        <taxon>Viridiplantae</taxon>
        <taxon>Chlorophyta</taxon>
        <taxon>core chlorophytes</taxon>
        <taxon>Trebouxiophyceae</taxon>
        <taxon>Trebouxiophyceae incertae sedis</taxon>
        <taxon>Coccomyxaceae</taxon>
        <taxon>Coccomyxa</taxon>
    </lineage>
</organism>
<evidence type="ECO:0000259" key="2">
    <source>
        <dbReference type="Pfam" id="PF12697"/>
    </source>
</evidence>
<dbReference type="PANTHER" id="PTHR43689:SF8">
    <property type="entry name" value="ALPHA_BETA-HYDROLASES SUPERFAMILY PROTEIN"/>
    <property type="match status" value="1"/>
</dbReference>
<dbReference type="AlphaFoldDB" id="A0AAV1IAI6"/>
<keyword evidence="1" id="KW-1133">Transmembrane helix</keyword>
<feature type="transmembrane region" description="Helical" evidence="1">
    <location>
        <begin position="5"/>
        <end position="28"/>
    </location>
</feature>
<proteinExistence type="predicted"/>
<evidence type="ECO:0000313" key="3">
    <source>
        <dbReference type="EMBL" id="CAK0784223.1"/>
    </source>
</evidence>
<comment type="caution">
    <text evidence="3">The sequence shown here is derived from an EMBL/GenBank/DDBJ whole genome shotgun (WGS) entry which is preliminary data.</text>
</comment>
<accession>A0AAV1IAI6</accession>
<dbReference type="InterPro" id="IPR029058">
    <property type="entry name" value="AB_hydrolase_fold"/>
</dbReference>
<name>A0AAV1IAI6_9CHLO</name>
<dbReference type="Gene3D" id="3.40.50.1820">
    <property type="entry name" value="alpha/beta hydrolase"/>
    <property type="match status" value="1"/>
</dbReference>
<evidence type="ECO:0000313" key="4">
    <source>
        <dbReference type="Proteomes" id="UP001314263"/>
    </source>
</evidence>
<reference evidence="3 4" key="1">
    <citation type="submission" date="2023-10" db="EMBL/GenBank/DDBJ databases">
        <authorList>
            <person name="Maclean D."/>
            <person name="Macfadyen A."/>
        </authorList>
    </citation>
    <scope>NUCLEOTIDE SEQUENCE [LARGE SCALE GENOMIC DNA]</scope>
</reference>
<dbReference type="EMBL" id="CAUYUE010000010">
    <property type="protein sequence ID" value="CAK0784223.1"/>
    <property type="molecule type" value="Genomic_DNA"/>
</dbReference>
<dbReference type="PANTHER" id="PTHR43689">
    <property type="entry name" value="HYDROLASE"/>
    <property type="match status" value="1"/>
</dbReference>
<dbReference type="SUPFAM" id="SSF53474">
    <property type="entry name" value="alpha/beta-Hydrolases"/>
    <property type="match status" value="1"/>
</dbReference>